<dbReference type="AlphaFoldDB" id="A0A7S1ZZX7"/>
<feature type="domain" description="Fungal lipase-type" evidence="3">
    <location>
        <begin position="561"/>
        <end position="720"/>
    </location>
</feature>
<feature type="compositionally biased region" description="Basic and acidic residues" evidence="1">
    <location>
        <begin position="186"/>
        <end position="196"/>
    </location>
</feature>
<feature type="region of interest" description="Disordered" evidence="1">
    <location>
        <begin position="184"/>
        <end position="203"/>
    </location>
</feature>
<dbReference type="PANTHER" id="PTHR45856:SF11">
    <property type="entry name" value="FUNGAL LIPASE-LIKE DOMAIN-CONTAINING PROTEIN"/>
    <property type="match status" value="1"/>
</dbReference>
<protein>
    <recommendedName>
        <fullName evidence="3">Fungal lipase-type domain-containing protein</fullName>
    </recommendedName>
</protein>
<reference evidence="4" key="1">
    <citation type="submission" date="2021-01" db="EMBL/GenBank/DDBJ databases">
        <authorList>
            <person name="Corre E."/>
            <person name="Pelletier E."/>
            <person name="Niang G."/>
            <person name="Scheremetjew M."/>
            <person name="Finn R."/>
            <person name="Kale V."/>
            <person name="Holt S."/>
            <person name="Cochrane G."/>
            <person name="Meng A."/>
            <person name="Brown T."/>
            <person name="Cohen L."/>
        </authorList>
    </citation>
    <scope>NUCLEOTIDE SEQUENCE</scope>
    <source>
        <strain evidence="4">Pop2</strain>
    </source>
</reference>
<dbReference type="PANTHER" id="PTHR45856">
    <property type="entry name" value="ALPHA/BETA-HYDROLASES SUPERFAMILY PROTEIN"/>
    <property type="match status" value="1"/>
</dbReference>
<dbReference type="Gene3D" id="3.40.50.1820">
    <property type="entry name" value="alpha/beta hydrolase"/>
    <property type="match status" value="1"/>
</dbReference>
<organism evidence="4">
    <name type="scientific">Ditylum brightwellii</name>
    <dbReference type="NCBI Taxonomy" id="49249"/>
    <lineage>
        <taxon>Eukaryota</taxon>
        <taxon>Sar</taxon>
        <taxon>Stramenopiles</taxon>
        <taxon>Ochrophyta</taxon>
        <taxon>Bacillariophyta</taxon>
        <taxon>Mediophyceae</taxon>
        <taxon>Lithodesmiophycidae</taxon>
        <taxon>Lithodesmiales</taxon>
        <taxon>Lithodesmiaceae</taxon>
        <taxon>Ditylum</taxon>
    </lineage>
</organism>
<dbReference type="SUPFAM" id="SSF53474">
    <property type="entry name" value="alpha/beta-Hydrolases"/>
    <property type="match status" value="1"/>
</dbReference>
<evidence type="ECO:0000256" key="2">
    <source>
        <dbReference type="SAM" id="Phobius"/>
    </source>
</evidence>
<keyword evidence="2" id="KW-1133">Transmembrane helix</keyword>
<sequence>MKSLLAENVTSTTERPPRASALRMQTVANNSSTERSLQTKYLSQGQVTNHNAGGNPKSISQSKWEAELRSIKKGFAVDALTCTEQTDIPAVNEQVESNVDDHVSAVARHIDLKHEKEPEKSIDHKSDEKNNIELSVDFAASAKVVDPISFHGNNAFSKSKISRSNSLPPHHVIPAPAVAFENAVDAQHEKESEKRNNKTMRSNSLPPLCAIPAPPATASVALKNTVNNDILHEGECYLALSMLVSIYTQLRKMSIMGCSFTSFADIDVNRHDLPMERDIYGNKTVSVDQKKIINRFRASNILFDQGNHHLMSGITKPFKHLNCTMKANSIIRIVIDEIDKWGVEDSSQFEHGLAARSRNENGLLAQREDYNIGIIREFGRWVNDSRTEGEHAAERTIHNIRQQVVLYNWKERLTLGFNHDDFNFEENKDDVLNSIKERKSLLQRTNSVQNGGWFRLQQRLVEDHFGIHNGTDAVTFSGTGGMLEPNNTPAALKSRRATTSGLTSEMVVEAFTSTLHNYFRDGSILSKMLKSDYEIVWCGDRRPNGAAYCIAANRMSNTVTIVFRGSQESHNPWHYALRDQRNPIAMENYRGHASYVGLHAGLCTYMLQKRENDGTRKIDEIFSFVHAIGTELNANGNYNVHVTGHGTGGALSTMFAFFAASDKRFTSFYNNEQRTIKVFTFASPRIGDKRFHDAFCHLEQTGRIQHARFSSTNDILTVKPLFSFHGLNVACYRHVGLHVRLHDAGISSEKKRRRPIDLSHDPEGYFSFLFLVIKNIIISNIAPFLGFTNVYEISEYQKRLQFAQTSDKDEEIKKVSKSLEEYYHTKLDSTVCVGHRSEQEQVGNNTEKTDDKFLGTYRLKRALSVEILAFCFITLLLVITEITLPFYSLRNNWGNFSSFYSRILESDSKQVTNFSSKAAESNSSISSIERGDGGKTFLKDDQRIHLDNISLPMLDVREKEERLPMSYFLTVTNNSPGLRKSDSELLRTILVLPQKIAFRSVSSWAFDSGIELSHLFTTNQVSNSEFIKLVVQSRSASKAAEQAVKVWAARHFTQNHMGRHIAREETKKYLIALINK</sequence>
<keyword evidence="2" id="KW-0472">Membrane</keyword>
<dbReference type="InterPro" id="IPR029058">
    <property type="entry name" value="AB_hydrolase_fold"/>
</dbReference>
<dbReference type="InterPro" id="IPR051218">
    <property type="entry name" value="Sec_MonoDiacylglyc_Lipase"/>
</dbReference>
<dbReference type="EMBL" id="HBGN01036076">
    <property type="protein sequence ID" value="CAD9353757.1"/>
    <property type="molecule type" value="Transcribed_RNA"/>
</dbReference>
<accession>A0A7S1ZZX7</accession>
<dbReference type="Pfam" id="PF01764">
    <property type="entry name" value="Lipase_3"/>
    <property type="match status" value="1"/>
</dbReference>
<evidence type="ECO:0000259" key="3">
    <source>
        <dbReference type="Pfam" id="PF01764"/>
    </source>
</evidence>
<evidence type="ECO:0000256" key="1">
    <source>
        <dbReference type="SAM" id="MobiDB-lite"/>
    </source>
</evidence>
<name>A0A7S1ZZX7_9STRA</name>
<feature type="region of interest" description="Disordered" evidence="1">
    <location>
        <begin position="1"/>
        <end position="37"/>
    </location>
</feature>
<proteinExistence type="predicted"/>
<feature type="transmembrane region" description="Helical" evidence="2">
    <location>
        <begin position="867"/>
        <end position="887"/>
    </location>
</feature>
<dbReference type="GO" id="GO:0006629">
    <property type="term" value="P:lipid metabolic process"/>
    <property type="evidence" value="ECO:0007669"/>
    <property type="project" value="InterPro"/>
</dbReference>
<evidence type="ECO:0000313" key="4">
    <source>
        <dbReference type="EMBL" id="CAD9353757.1"/>
    </source>
</evidence>
<feature type="transmembrane region" description="Helical" evidence="2">
    <location>
        <begin position="765"/>
        <end position="791"/>
    </location>
</feature>
<dbReference type="InterPro" id="IPR002921">
    <property type="entry name" value="Fungal_lipase-type"/>
</dbReference>
<keyword evidence="2" id="KW-0812">Transmembrane</keyword>
<feature type="compositionally biased region" description="Polar residues" evidence="1">
    <location>
        <begin position="26"/>
        <end position="37"/>
    </location>
</feature>
<gene>
    <name evidence="4" type="ORF">DBRI1063_LOCUS23137</name>
</gene>